<protein>
    <submittedName>
        <fullName evidence="2">Uncharacterized protein</fullName>
    </submittedName>
</protein>
<dbReference type="EMBL" id="GBRH01228256">
    <property type="protein sequence ID" value="JAD69639.1"/>
    <property type="molecule type" value="Transcribed_RNA"/>
</dbReference>
<feature type="region of interest" description="Disordered" evidence="1">
    <location>
        <begin position="1"/>
        <end position="29"/>
    </location>
</feature>
<dbReference type="AlphaFoldDB" id="A0A0A9C057"/>
<reference evidence="2" key="2">
    <citation type="journal article" date="2015" name="Data Brief">
        <title>Shoot transcriptome of the giant reed, Arundo donax.</title>
        <authorList>
            <person name="Barrero R.A."/>
            <person name="Guerrero F.D."/>
            <person name="Moolhuijzen P."/>
            <person name="Goolsby J.A."/>
            <person name="Tidwell J."/>
            <person name="Bellgard S.E."/>
            <person name="Bellgard M.I."/>
        </authorList>
    </citation>
    <scope>NUCLEOTIDE SEQUENCE</scope>
    <source>
        <tissue evidence="2">Shoot tissue taken approximately 20 cm above the soil surface</tissue>
    </source>
</reference>
<accession>A0A0A9C057</accession>
<organism evidence="2">
    <name type="scientific">Arundo donax</name>
    <name type="common">Giant reed</name>
    <name type="synonym">Donax arundinaceus</name>
    <dbReference type="NCBI Taxonomy" id="35708"/>
    <lineage>
        <taxon>Eukaryota</taxon>
        <taxon>Viridiplantae</taxon>
        <taxon>Streptophyta</taxon>
        <taxon>Embryophyta</taxon>
        <taxon>Tracheophyta</taxon>
        <taxon>Spermatophyta</taxon>
        <taxon>Magnoliopsida</taxon>
        <taxon>Liliopsida</taxon>
        <taxon>Poales</taxon>
        <taxon>Poaceae</taxon>
        <taxon>PACMAD clade</taxon>
        <taxon>Arundinoideae</taxon>
        <taxon>Arundineae</taxon>
        <taxon>Arundo</taxon>
    </lineage>
</organism>
<name>A0A0A9C057_ARUDO</name>
<evidence type="ECO:0000256" key="1">
    <source>
        <dbReference type="SAM" id="MobiDB-lite"/>
    </source>
</evidence>
<sequence length="29" mass="3304">MPRADGRMCMARGARQQSDNENGSWDHEP</sequence>
<reference evidence="2" key="1">
    <citation type="submission" date="2014-09" db="EMBL/GenBank/DDBJ databases">
        <authorList>
            <person name="Magalhaes I.L.F."/>
            <person name="Oliveira U."/>
            <person name="Santos F.R."/>
            <person name="Vidigal T.H.D.A."/>
            <person name="Brescovit A.D."/>
            <person name="Santos A.J."/>
        </authorList>
    </citation>
    <scope>NUCLEOTIDE SEQUENCE</scope>
    <source>
        <tissue evidence="2">Shoot tissue taken approximately 20 cm above the soil surface</tissue>
    </source>
</reference>
<evidence type="ECO:0000313" key="2">
    <source>
        <dbReference type="EMBL" id="JAD69639.1"/>
    </source>
</evidence>
<proteinExistence type="predicted"/>